<proteinExistence type="predicted"/>
<dbReference type="AlphaFoldDB" id="A0A0D7A719"/>
<organism evidence="1 2">
    <name type="scientific">Fistulina hepatica ATCC 64428</name>
    <dbReference type="NCBI Taxonomy" id="1128425"/>
    <lineage>
        <taxon>Eukaryota</taxon>
        <taxon>Fungi</taxon>
        <taxon>Dikarya</taxon>
        <taxon>Basidiomycota</taxon>
        <taxon>Agaricomycotina</taxon>
        <taxon>Agaricomycetes</taxon>
        <taxon>Agaricomycetidae</taxon>
        <taxon>Agaricales</taxon>
        <taxon>Fistulinaceae</taxon>
        <taxon>Fistulina</taxon>
    </lineage>
</organism>
<dbReference type="Proteomes" id="UP000054144">
    <property type="component" value="Unassembled WGS sequence"/>
</dbReference>
<protein>
    <submittedName>
        <fullName evidence="1">Uncharacterized protein</fullName>
    </submittedName>
</protein>
<evidence type="ECO:0000313" key="1">
    <source>
        <dbReference type="EMBL" id="KIY46174.1"/>
    </source>
</evidence>
<gene>
    <name evidence="1" type="ORF">FISHEDRAFT_76015</name>
</gene>
<dbReference type="OrthoDB" id="299997at2759"/>
<reference evidence="1 2" key="1">
    <citation type="journal article" date="2015" name="Fungal Genet. Biol.">
        <title>Evolution of novel wood decay mechanisms in Agaricales revealed by the genome sequences of Fistulina hepatica and Cylindrobasidium torrendii.</title>
        <authorList>
            <person name="Floudas D."/>
            <person name="Held B.W."/>
            <person name="Riley R."/>
            <person name="Nagy L.G."/>
            <person name="Koehler G."/>
            <person name="Ransdell A.S."/>
            <person name="Younus H."/>
            <person name="Chow J."/>
            <person name="Chiniquy J."/>
            <person name="Lipzen A."/>
            <person name="Tritt A."/>
            <person name="Sun H."/>
            <person name="Haridas S."/>
            <person name="LaButti K."/>
            <person name="Ohm R.A."/>
            <person name="Kues U."/>
            <person name="Blanchette R.A."/>
            <person name="Grigoriev I.V."/>
            <person name="Minto R.E."/>
            <person name="Hibbett D.S."/>
        </authorList>
    </citation>
    <scope>NUCLEOTIDE SEQUENCE [LARGE SCALE GENOMIC DNA]</scope>
    <source>
        <strain evidence="1 2">ATCC 64428</strain>
    </source>
</reference>
<accession>A0A0D7A719</accession>
<dbReference type="EMBL" id="KN882043">
    <property type="protein sequence ID" value="KIY46174.1"/>
    <property type="molecule type" value="Genomic_DNA"/>
</dbReference>
<evidence type="ECO:0000313" key="2">
    <source>
        <dbReference type="Proteomes" id="UP000054144"/>
    </source>
</evidence>
<name>A0A0D7A719_9AGAR</name>
<keyword evidence="2" id="KW-1185">Reference proteome</keyword>
<sequence>MSSYHSVIGLYGVVSFAPVSRVPPSSRPLCLTEARPIACNLARGFSHIVHQVSELDFLWPTPRFRVVNVNSSILSNVRMLTLNDELSKKPSSSRLSPYFLLAQLRDLRGRCRRACAQDPVLESRASCQSSPSRSVYGVAFGQEDGPRDDDEFLIRGNKDEKTDVVTAVNHGLDVVLQHKARNPVGGMVLVSEAADSTSRAHMSSHAPKQLLDVPIHSLGFRAHDPASLWLMSKSNQTSGTYTFVSDWYDLRECGASCVGGMMRGPTSIPGPTSDGLAS</sequence>